<dbReference type="AlphaFoldDB" id="A0A2V1AU79"/>
<name>A0A2V1AU79_9ASCO</name>
<comment type="caution">
    <text evidence="2">The sequence shown here is derived from an EMBL/GenBank/DDBJ whole genome shotgun (WGS) entry which is preliminary data.</text>
</comment>
<evidence type="ECO:0000313" key="2">
    <source>
        <dbReference type="EMBL" id="PVH21334.1"/>
    </source>
</evidence>
<keyword evidence="1" id="KW-0812">Transmembrane</keyword>
<accession>A0A2V1AU79</accession>
<evidence type="ECO:0000313" key="3">
    <source>
        <dbReference type="Proteomes" id="UP000244309"/>
    </source>
</evidence>
<sequence>MHPNTALCSALLGQQSCHYVTRAEYFVSRASASIALLMALPLVAMFIVDLTIFSLQSLYSYIGRRWPLAKAPPLADTGFKFKSPNLVRKIIHDWNITKARCRLIGYAWLARTRRKH</sequence>
<keyword evidence="1" id="KW-1133">Transmembrane helix</keyword>
<dbReference type="VEuPathDB" id="FungiDB:CXQ85_000308"/>
<dbReference type="RefSeq" id="XP_025342274.1">
    <property type="nucleotide sequence ID" value="XM_025484059.1"/>
</dbReference>
<reference evidence="2 3" key="1">
    <citation type="submission" date="2017-12" db="EMBL/GenBank/DDBJ databases">
        <title>Genome Sequence of a Multidrug-Resistant Candida haemulonii Isolate from a Patient with Chronic Leg Ulcers in Israel.</title>
        <authorList>
            <person name="Chow N.A."/>
            <person name="Gade L."/>
            <person name="Batra D."/>
            <person name="Rowe L.A."/>
            <person name="Ben-Ami R."/>
            <person name="Loparev V.N."/>
            <person name="Litvintseva A.P."/>
        </authorList>
    </citation>
    <scope>NUCLEOTIDE SEQUENCE [LARGE SCALE GENOMIC DNA]</scope>
    <source>
        <strain evidence="2 3">B11899</strain>
    </source>
</reference>
<evidence type="ECO:0000256" key="1">
    <source>
        <dbReference type="SAM" id="Phobius"/>
    </source>
</evidence>
<feature type="transmembrane region" description="Helical" evidence="1">
    <location>
        <begin position="32"/>
        <end position="55"/>
    </location>
</feature>
<dbReference type="GeneID" id="37005641"/>
<dbReference type="EMBL" id="PKFO01000005">
    <property type="protein sequence ID" value="PVH21334.1"/>
    <property type="molecule type" value="Genomic_DNA"/>
</dbReference>
<organism evidence="2 3">
    <name type="scientific">Candidozyma haemuli</name>
    <dbReference type="NCBI Taxonomy" id="45357"/>
    <lineage>
        <taxon>Eukaryota</taxon>
        <taxon>Fungi</taxon>
        <taxon>Dikarya</taxon>
        <taxon>Ascomycota</taxon>
        <taxon>Saccharomycotina</taxon>
        <taxon>Pichiomycetes</taxon>
        <taxon>Metschnikowiaceae</taxon>
        <taxon>Candidozyma</taxon>
    </lineage>
</organism>
<keyword evidence="1" id="KW-0472">Membrane</keyword>
<dbReference type="OrthoDB" id="4087652at2759"/>
<gene>
    <name evidence="2" type="ORF">CXQ85_000308</name>
</gene>
<dbReference type="Proteomes" id="UP000244309">
    <property type="component" value="Unassembled WGS sequence"/>
</dbReference>
<proteinExistence type="predicted"/>
<protein>
    <submittedName>
        <fullName evidence="2">Uncharacterized protein</fullName>
    </submittedName>
</protein>
<keyword evidence="3" id="KW-1185">Reference proteome</keyword>